<keyword evidence="5 10" id="KW-0067">ATP-binding</keyword>
<keyword evidence="3 10" id="KW-0436">Ligase</keyword>
<dbReference type="GO" id="GO:0005739">
    <property type="term" value="C:mitochondrion"/>
    <property type="evidence" value="ECO:0007669"/>
    <property type="project" value="TreeGrafter"/>
</dbReference>
<evidence type="ECO:0000256" key="4">
    <source>
        <dbReference type="ARBA" id="ARBA00022741"/>
    </source>
</evidence>
<dbReference type="VEuPathDB" id="VectorBase:LLONM1_003640"/>
<evidence type="ECO:0000256" key="1">
    <source>
        <dbReference type="ARBA" id="ARBA00005594"/>
    </source>
</evidence>
<comment type="similarity">
    <text evidence="1 10">Belongs to the class-I aminoacyl-tRNA synthetase family.</text>
</comment>
<dbReference type="GO" id="GO:0032543">
    <property type="term" value="P:mitochondrial translation"/>
    <property type="evidence" value="ECO:0007669"/>
    <property type="project" value="TreeGrafter"/>
</dbReference>
<dbReference type="PROSITE" id="PS00178">
    <property type="entry name" value="AA_TRNA_LIGASE_I"/>
    <property type="match status" value="1"/>
</dbReference>
<evidence type="ECO:0000256" key="5">
    <source>
        <dbReference type="ARBA" id="ARBA00022840"/>
    </source>
</evidence>
<dbReference type="InterPro" id="IPR002300">
    <property type="entry name" value="aa-tRNA-synth_Ia"/>
</dbReference>
<dbReference type="SUPFAM" id="SSF47323">
    <property type="entry name" value="Anticodon-binding domain of a subclass of class I aminoacyl-tRNA synthetases"/>
    <property type="match status" value="1"/>
</dbReference>
<dbReference type="EMBL" id="GITU01007152">
    <property type="protein sequence ID" value="MBC1175855.1"/>
    <property type="molecule type" value="Transcribed_RNA"/>
</dbReference>
<comment type="catalytic activity">
    <reaction evidence="9">
        <text>tRNA(Leu) + L-leucine + ATP = L-leucyl-tRNA(Leu) + AMP + diphosphate</text>
        <dbReference type="Rhea" id="RHEA:11688"/>
        <dbReference type="Rhea" id="RHEA-COMP:9613"/>
        <dbReference type="Rhea" id="RHEA-COMP:9622"/>
        <dbReference type="ChEBI" id="CHEBI:30616"/>
        <dbReference type="ChEBI" id="CHEBI:33019"/>
        <dbReference type="ChEBI" id="CHEBI:57427"/>
        <dbReference type="ChEBI" id="CHEBI:78442"/>
        <dbReference type="ChEBI" id="CHEBI:78494"/>
        <dbReference type="ChEBI" id="CHEBI:456215"/>
        <dbReference type="EC" id="6.1.1.4"/>
    </reaction>
</comment>
<dbReference type="Gene3D" id="2.20.28.290">
    <property type="match status" value="1"/>
</dbReference>
<dbReference type="InterPro" id="IPR009008">
    <property type="entry name" value="Val/Leu/Ile-tRNA-synth_edit"/>
</dbReference>
<evidence type="ECO:0000259" key="11">
    <source>
        <dbReference type="Pfam" id="PF00133"/>
    </source>
</evidence>
<sequence>MILRQKLHGVILSTQRCIFNSIYRNLSLGCREIREREITQDAKKSIENHWKEVVSHGEFNEEAPGEKHYVLSMFPYPSGNLHMGHVRVYTISDAMARFFRMCGKNVLHPMGWDAFGLPAENAARQRGIPANQWTESNIRNMKQQLERLGCSFDWRREVATCHPGYYKWTQYLFVRLFRERLAYQREALVNWDPVDETVLANEQVDANGCSWRSGAKVEKRLLKQWFIRTTRFSKELLDGLDNPILEDWKDIVNLQKHWIGECDGYSFDFPILSCLPGQKPPISVLSIWIERPEMIKISSFVGVSPCHPLAAHCSNLVAVNPFTGQKIPLLVAEDSHFPPGCDVFLGIPTIREADKQLAHNAGIEIHTKSIPKASEAEEVIREARKLGIGGFPVSSKLKDWAISRQRLWGTPIPIIHCPACGPVPVPEDSLPVTLEMVQEEKTPCPECGQEGKREKDTMDTFIDSSWYFLRFLDPRNDREIFRKDIAGSTMPVNLYIGGKEHAVVHLYYARFMNHFLHSLGLVPHPEPFRRLLVQGMVMGRAFCVKESGKYLPESEVEIIDEKHNKAVERATGKPVRMSWEKMSKSKLNGVNPEDVIDELGIDTTRLVILGDAAPFTQRNWSRTTFPGMINWQRRLWMTVHDFCHLREEASAGRIIPQSPEFAEEEAKISDARNFYVQGTTFHFRYTHMLSDAIRKMQGLTNSIRRVPQDVMQSSGEFQRALAAQIAMLAPIAPHFASELWVRFAAVAQKDEFVNLTDDVMQQKWPEVDQEHELGLVVKVNGLELATEKFPRKILDRMSKEEATQVALRQPKVIRFIKEKKIFSTEVAFYPGCRIVANVIVERSSGKKKEEAQKKQKIQQEQC</sequence>
<keyword evidence="4 10" id="KW-0547">Nucleotide-binding</keyword>
<evidence type="ECO:0000256" key="3">
    <source>
        <dbReference type="ARBA" id="ARBA00022598"/>
    </source>
</evidence>
<dbReference type="EC" id="6.1.1.4" evidence="2"/>
<dbReference type="PANTHER" id="PTHR43740">
    <property type="entry name" value="LEUCYL-TRNA SYNTHETASE"/>
    <property type="match status" value="1"/>
</dbReference>
<accession>A0A7G3ATC4</accession>
<dbReference type="Pfam" id="PF08264">
    <property type="entry name" value="Anticodon_1"/>
    <property type="match status" value="1"/>
</dbReference>
<dbReference type="PRINTS" id="PR00985">
    <property type="entry name" value="TRNASYNTHLEU"/>
</dbReference>
<organism evidence="13">
    <name type="scientific">Lutzomyia longipalpis</name>
    <name type="common">Sand fly</name>
    <dbReference type="NCBI Taxonomy" id="7200"/>
    <lineage>
        <taxon>Eukaryota</taxon>
        <taxon>Metazoa</taxon>
        <taxon>Ecdysozoa</taxon>
        <taxon>Arthropoda</taxon>
        <taxon>Hexapoda</taxon>
        <taxon>Insecta</taxon>
        <taxon>Pterygota</taxon>
        <taxon>Neoptera</taxon>
        <taxon>Endopterygota</taxon>
        <taxon>Diptera</taxon>
        <taxon>Nematocera</taxon>
        <taxon>Psychodoidea</taxon>
        <taxon>Psychodidae</taxon>
        <taxon>Lutzomyia</taxon>
        <taxon>Lutzomyia</taxon>
    </lineage>
</organism>
<evidence type="ECO:0000313" key="13">
    <source>
        <dbReference type="EMBL" id="MBC1175855.1"/>
    </source>
</evidence>
<dbReference type="Gene3D" id="1.10.730.10">
    <property type="entry name" value="Isoleucyl-tRNA Synthetase, Domain 1"/>
    <property type="match status" value="1"/>
</dbReference>
<evidence type="ECO:0000256" key="6">
    <source>
        <dbReference type="ARBA" id="ARBA00022917"/>
    </source>
</evidence>
<feature type="domain" description="Methionyl/Valyl/Leucyl/Isoleucyl-tRNA synthetase anticodon-binding" evidence="12">
    <location>
        <begin position="717"/>
        <end position="772"/>
    </location>
</feature>
<keyword evidence="6 10" id="KW-0648">Protein biosynthesis</keyword>
<evidence type="ECO:0000256" key="10">
    <source>
        <dbReference type="RuleBase" id="RU363035"/>
    </source>
</evidence>
<dbReference type="InterPro" id="IPR014729">
    <property type="entry name" value="Rossmann-like_a/b/a_fold"/>
</dbReference>
<evidence type="ECO:0000256" key="2">
    <source>
        <dbReference type="ARBA" id="ARBA00013164"/>
    </source>
</evidence>
<dbReference type="GO" id="GO:0005524">
    <property type="term" value="F:ATP binding"/>
    <property type="evidence" value="ECO:0007669"/>
    <property type="project" value="UniProtKB-KW"/>
</dbReference>
<protein>
    <recommendedName>
        <fullName evidence="2">leucine--tRNA ligase</fullName>
        <ecNumber evidence="2">6.1.1.4</ecNumber>
    </recommendedName>
    <alternativeName>
        <fullName evidence="8">Leucyl-tRNA synthetase</fullName>
    </alternativeName>
</protein>
<dbReference type="PANTHER" id="PTHR43740:SF2">
    <property type="entry name" value="LEUCINE--TRNA LIGASE, MITOCHONDRIAL"/>
    <property type="match status" value="1"/>
</dbReference>
<name>A0A7G3ATC4_LUTLO</name>
<dbReference type="InterPro" id="IPR009080">
    <property type="entry name" value="tRNAsynth_Ia_anticodon-bd"/>
</dbReference>
<dbReference type="AlphaFoldDB" id="A0A7G3ATC4"/>
<evidence type="ECO:0000259" key="12">
    <source>
        <dbReference type="Pfam" id="PF08264"/>
    </source>
</evidence>
<evidence type="ECO:0000256" key="9">
    <source>
        <dbReference type="ARBA" id="ARBA00047469"/>
    </source>
</evidence>
<dbReference type="SUPFAM" id="SSF50677">
    <property type="entry name" value="ValRS/IleRS/LeuRS editing domain"/>
    <property type="match status" value="1"/>
</dbReference>
<dbReference type="InterPro" id="IPR001412">
    <property type="entry name" value="aa-tRNA-synth_I_CS"/>
</dbReference>
<proteinExistence type="inferred from homology"/>
<dbReference type="Gene3D" id="3.40.50.620">
    <property type="entry name" value="HUPs"/>
    <property type="match status" value="2"/>
</dbReference>
<dbReference type="GO" id="GO:0002161">
    <property type="term" value="F:aminoacyl-tRNA deacylase activity"/>
    <property type="evidence" value="ECO:0007669"/>
    <property type="project" value="InterPro"/>
</dbReference>
<feature type="domain" description="Aminoacyl-tRNA synthetase class Ia" evidence="11">
    <location>
        <begin position="48"/>
        <end position="241"/>
    </location>
</feature>
<dbReference type="InterPro" id="IPR013155">
    <property type="entry name" value="M/V/L/I-tRNA-synth_anticd-bd"/>
</dbReference>
<dbReference type="GO" id="GO:0004823">
    <property type="term" value="F:leucine-tRNA ligase activity"/>
    <property type="evidence" value="ECO:0007669"/>
    <property type="project" value="UniProtKB-EC"/>
</dbReference>
<dbReference type="CDD" id="cd00812">
    <property type="entry name" value="LeuRS_core"/>
    <property type="match status" value="1"/>
</dbReference>
<evidence type="ECO:0000256" key="7">
    <source>
        <dbReference type="ARBA" id="ARBA00023146"/>
    </source>
</evidence>
<dbReference type="InterPro" id="IPR002302">
    <property type="entry name" value="Leu-tRNA-ligase"/>
</dbReference>
<dbReference type="GO" id="GO:0006429">
    <property type="term" value="P:leucyl-tRNA aminoacylation"/>
    <property type="evidence" value="ECO:0007669"/>
    <property type="project" value="InterPro"/>
</dbReference>
<dbReference type="Pfam" id="PF00133">
    <property type="entry name" value="tRNA-synt_1"/>
    <property type="match status" value="2"/>
</dbReference>
<reference evidence="13" key="1">
    <citation type="journal article" date="2020" name="BMC">
        <title>Leishmania infection induces a limited differential gene expression in the sand fly midgut.</title>
        <authorList>
            <person name="Coutinho-Abreu I.V."/>
            <person name="Serafim T.D."/>
            <person name="Meneses C."/>
            <person name="Kamhawi S."/>
            <person name="Oliveira F."/>
            <person name="Valenzuela J.G."/>
        </authorList>
    </citation>
    <scope>NUCLEOTIDE SEQUENCE</scope>
    <source>
        <strain evidence="13">Jacobina</strain>
        <tissue evidence="13">Midgut</tissue>
    </source>
</reference>
<dbReference type="SUPFAM" id="SSF52374">
    <property type="entry name" value="Nucleotidylyl transferase"/>
    <property type="match status" value="1"/>
</dbReference>
<feature type="domain" description="Aminoacyl-tRNA synthetase class Ia" evidence="11">
    <location>
        <begin position="397"/>
        <end position="538"/>
    </location>
</feature>
<evidence type="ECO:0000256" key="8">
    <source>
        <dbReference type="ARBA" id="ARBA00030520"/>
    </source>
</evidence>
<keyword evidence="7 10" id="KW-0030">Aminoacyl-tRNA synthetase</keyword>